<proteinExistence type="predicted"/>
<dbReference type="Proteomes" id="UP001634007">
    <property type="component" value="Unassembled WGS sequence"/>
</dbReference>
<dbReference type="Pfam" id="PF01612">
    <property type="entry name" value="DNA_pol_A_exo1"/>
    <property type="match status" value="1"/>
</dbReference>
<feature type="domain" description="3'-5' exonuclease" evidence="3">
    <location>
        <begin position="98"/>
        <end position="203"/>
    </location>
</feature>
<name>A0ABD3LL86_EUCGL</name>
<dbReference type="PANTHER" id="PTHR13620">
    <property type="entry name" value="3-5 EXONUCLEASE"/>
    <property type="match status" value="1"/>
</dbReference>
<protein>
    <recommendedName>
        <fullName evidence="3">3'-5' exonuclease domain-containing protein</fullName>
    </recommendedName>
</protein>
<dbReference type="GO" id="GO:0008408">
    <property type="term" value="F:3'-5' exonuclease activity"/>
    <property type="evidence" value="ECO:0007669"/>
    <property type="project" value="UniProtKB-ARBA"/>
</dbReference>
<dbReference type="Gene3D" id="3.30.420.10">
    <property type="entry name" value="Ribonuclease H-like superfamily/Ribonuclease H"/>
    <property type="match status" value="1"/>
</dbReference>
<dbReference type="SUPFAM" id="SSF53098">
    <property type="entry name" value="Ribonuclease H-like"/>
    <property type="match status" value="1"/>
</dbReference>
<sequence length="240" mass="27491">MAITIEELESPHECADSFEVVVHNRAVSTLVTSCADAVDWWISAHLLSARDCPRMVGFDIKWRPSFARGVRHPVATLHLCIGRYCLVYQIGRARYLPASLYKALRNPRFVFSGVRIASDAAKLSEDYGLEIEMAVDLAKLAARETNRRELRRAGLATLVRELKGRDLKIPQGITLSKWDARWLSPRQVKYACADAYYSFRLGHLLLFNEIYLMWLMKGFGYFLGPDDEALYLEEMLEDLR</sequence>
<dbReference type="EMBL" id="JBJKBG010000002">
    <property type="protein sequence ID" value="KAL3752218.1"/>
    <property type="molecule type" value="Genomic_DNA"/>
</dbReference>
<comment type="caution">
    <text evidence="4">The sequence shown here is derived from an EMBL/GenBank/DDBJ whole genome shotgun (WGS) entry which is preliminary data.</text>
</comment>
<organism evidence="4 5">
    <name type="scientific">Eucalyptus globulus</name>
    <name type="common">Tasmanian blue gum</name>
    <dbReference type="NCBI Taxonomy" id="34317"/>
    <lineage>
        <taxon>Eukaryota</taxon>
        <taxon>Viridiplantae</taxon>
        <taxon>Streptophyta</taxon>
        <taxon>Embryophyta</taxon>
        <taxon>Tracheophyta</taxon>
        <taxon>Spermatophyta</taxon>
        <taxon>Magnoliopsida</taxon>
        <taxon>eudicotyledons</taxon>
        <taxon>Gunneridae</taxon>
        <taxon>Pentapetalae</taxon>
        <taxon>rosids</taxon>
        <taxon>malvids</taxon>
        <taxon>Myrtales</taxon>
        <taxon>Myrtaceae</taxon>
        <taxon>Myrtoideae</taxon>
        <taxon>Eucalypteae</taxon>
        <taxon>Eucalyptus</taxon>
    </lineage>
</organism>
<dbReference type="InterPro" id="IPR002562">
    <property type="entry name" value="3'-5'_exonuclease_dom"/>
</dbReference>
<keyword evidence="1" id="KW-0540">Nuclease</keyword>
<evidence type="ECO:0000256" key="1">
    <source>
        <dbReference type="ARBA" id="ARBA00022722"/>
    </source>
</evidence>
<evidence type="ECO:0000256" key="2">
    <source>
        <dbReference type="ARBA" id="ARBA00022801"/>
    </source>
</evidence>
<dbReference type="AlphaFoldDB" id="A0ABD3LL86"/>
<dbReference type="InterPro" id="IPR012337">
    <property type="entry name" value="RNaseH-like_sf"/>
</dbReference>
<keyword evidence="5" id="KW-1185">Reference proteome</keyword>
<dbReference type="InterPro" id="IPR036397">
    <property type="entry name" value="RNaseH_sf"/>
</dbReference>
<gene>
    <name evidence="4" type="ORF">ACJRO7_012950</name>
</gene>
<dbReference type="PANTHER" id="PTHR13620:SF105">
    <property type="entry name" value="OS01G0737700 PROTEIN"/>
    <property type="match status" value="1"/>
</dbReference>
<dbReference type="CDD" id="cd06141">
    <property type="entry name" value="WRN_exo"/>
    <property type="match status" value="1"/>
</dbReference>
<reference evidence="4 5" key="1">
    <citation type="submission" date="2024-11" db="EMBL/GenBank/DDBJ databases">
        <title>Chromosome-level genome assembly of Eucalyptus globulus Labill. provides insights into its genome evolution.</title>
        <authorList>
            <person name="Li X."/>
        </authorList>
    </citation>
    <scope>NUCLEOTIDE SEQUENCE [LARGE SCALE GENOMIC DNA]</scope>
    <source>
        <strain evidence="4">CL2024</strain>
        <tissue evidence="4">Fresh tender leaves</tissue>
    </source>
</reference>
<evidence type="ECO:0000259" key="3">
    <source>
        <dbReference type="Pfam" id="PF01612"/>
    </source>
</evidence>
<evidence type="ECO:0000313" key="4">
    <source>
        <dbReference type="EMBL" id="KAL3752218.1"/>
    </source>
</evidence>
<accession>A0ABD3LL86</accession>
<dbReference type="InterPro" id="IPR051132">
    <property type="entry name" value="3-5_Exonuclease_domain"/>
</dbReference>
<keyword evidence="2" id="KW-0378">Hydrolase</keyword>
<evidence type="ECO:0000313" key="5">
    <source>
        <dbReference type="Proteomes" id="UP001634007"/>
    </source>
</evidence>